<dbReference type="EC" id="5.6.2.3" evidence="1"/>
<evidence type="ECO:0000313" key="3">
    <source>
        <dbReference type="EMBL" id="KEH17224.1"/>
    </source>
</evidence>
<dbReference type="GO" id="GO:0043139">
    <property type="term" value="F:5'-3' DNA helicase activity"/>
    <property type="evidence" value="ECO:0007669"/>
    <property type="project" value="UniProtKB-EC"/>
</dbReference>
<evidence type="ECO:0000313" key="5">
    <source>
        <dbReference type="Proteomes" id="UP000002051"/>
    </source>
</evidence>
<dbReference type="Pfam" id="PF05970">
    <property type="entry name" value="PIF1"/>
    <property type="match status" value="1"/>
</dbReference>
<reference evidence="3 5" key="1">
    <citation type="journal article" date="2011" name="Nature">
        <title>The Medicago genome provides insight into the evolution of rhizobial symbioses.</title>
        <authorList>
            <person name="Young N.D."/>
            <person name="Debelle F."/>
            <person name="Oldroyd G.E."/>
            <person name="Geurts R."/>
            <person name="Cannon S.B."/>
            <person name="Udvardi M.K."/>
            <person name="Benedito V.A."/>
            <person name="Mayer K.F."/>
            <person name="Gouzy J."/>
            <person name="Schoof H."/>
            <person name="Van de Peer Y."/>
            <person name="Proost S."/>
            <person name="Cook D.R."/>
            <person name="Meyers B.C."/>
            <person name="Spannagl M."/>
            <person name="Cheung F."/>
            <person name="De Mita S."/>
            <person name="Krishnakumar V."/>
            <person name="Gundlach H."/>
            <person name="Zhou S."/>
            <person name="Mudge J."/>
            <person name="Bharti A.K."/>
            <person name="Murray J.D."/>
            <person name="Naoumkina M.A."/>
            <person name="Rosen B."/>
            <person name="Silverstein K.A."/>
            <person name="Tang H."/>
            <person name="Rombauts S."/>
            <person name="Zhao P.X."/>
            <person name="Zhou P."/>
            <person name="Barbe V."/>
            <person name="Bardou P."/>
            <person name="Bechner M."/>
            <person name="Bellec A."/>
            <person name="Berger A."/>
            <person name="Berges H."/>
            <person name="Bidwell S."/>
            <person name="Bisseling T."/>
            <person name="Choisne N."/>
            <person name="Couloux A."/>
            <person name="Denny R."/>
            <person name="Deshpande S."/>
            <person name="Dai X."/>
            <person name="Doyle J.J."/>
            <person name="Dudez A.M."/>
            <person name="Farmer A.D."/>
            <person name="Fouteau S."/>
            <person name="Franken C."/>
            <person name="Gibelin C."/>
            <person name="Gish J."/>
            <person name="Goldstein S."/>
            <person name="Gonzalez A.J."/>
            <person name="Green P.J."/>
            <person name="Hallab A."/>
            <person name="Hartog M."/>
            <person name="Hua A."/>
            <person name="Humphray S.J."/>
            <person name="Jeong D.H."/>
            <person name="Jing Y."/>
            <person name="Jocker A."/>
            <person name="Kenton S.M."/>
            <person name="Kim D.J."/>
            <person name="Klee K."/>
            <person name="Lai H."/>
            <person name="Lang C."/>
            <person name="Lin S."/>
            <person name="Macmil S.L."/>
            <person name="Magdelenat G."/>
            <person name="Matthews L."/>
            <person name="McCorrison J."/>
            <person name="Monaghan E.L."/>
            <person name="Mun J.H."/>
            <person name="Najar F.Z."/>
            <person name="Nicholson C."/>
            <person name="Noirot C."/>
            <person name="O'Bleness M."/>
            <person name="Paule C.R."/>
            <person name="Poulain J."/>
            <person name="Prion F."/>
            <person name="Qin B."/>
            <person name="Qu C."/>
            <person name="Retzel E.F."/>
            <person name="Riddle C."/>
            <person name="Sallet E."/>
            <person name="Samain S."/>
            <person name="Samson N."/>
            <person name="Sanders I."/>
            <person name="Saurat O."/>
            <person name="Scarpelli C."/>
            <person name="Schiex T."/>
            <person name="Segurens B."/>
            <person name="Severin A.J."/>
            <person name="Sherrier D.J."/>
            <person name="Shi R."/>
            <person name="Sims S."/>
            <person name="Singer S.R."/>
            <person name="Sinharoy S."/>
            <person name="Sterck L."/>
            <person name="Viollet A."/>
            <person name="Wang B.B."/>
            <person name="Wang K."/>
            <person name="Wang M."/>
            <person name="Wang X."/>
            <person name="Warfsmann J."/>
            <person name="Weissenbach J."/>
            <person name="White D.D."/>
            <person name="White J.D."/>
            <person name="Wiley G.B."/>
            <person name="Wincker P."/>
            <person name="Xing Y."/>
            <person name="Yang L."/>
            <person name="Yao Z."/>
            <person name="Ying F."/>
            <person name="Zhai J."/>
            <person name="Zhou L."/>
            <person name="Zuber A."/>
            <person name="Denarie J."/>
            <person name="Dixon R.A."/>
            <person name="May G.D."/>
            <person name="Schwartz D.C."/>
            <person name="Rogers J."/>
            <person name="Quetier F."/>
            <person name="Town C.D."/>
            <person name="Roe B.A."/>
        </authorList>
    </citation>
    <scope>NUCLEOTIDE SEQUENCE [LARGE SCALE GENOMIC DNA]</scope>
    <source>
        <strain evidence="3">A17</strain>
        <strain evidence="4 5">cv. Jemalong A17</strain>
    </source>
</reference>
<dbReference type="GO" id="GO:0006281">
    <property type="term" value="P:DNA repair"/>
    <property type="evidence" value="ECO:0007669"/>
    <property type="project" value="UniProtKB-KW"/>
</dbReference>
<dbReference type="GO" id="GO:0000723">
    <property type="term" value="P:telomere maintenance"/>
    <property type="evidence" value="ECO:0007669"/>
    <property type="project" value="InterPro"/>
</dbReference>
<dbReference type="PANTHER" id="PTHR10492">
    <property type="match status" value="1"/>
</dbReference>
<comment type="catalytic activity">
    <reaction evidence="1">
        <text>ATP + H2O = ADP + phosphate + H(+)</text>
        <dbReference type="Rhea" id="RHEA:13065"/>
        <dbReference type="ChEBI" id="CHEBI:15377"/>
        <dbReference type="ChEBI" id="CHEBI:15378"/>
        <dbReference type="ChEBI" id="CHEBI:30616"/>
        <dbReference type="ChEBI" id="CHEBI:43474"/>
        <dbReference type="ChEBI" id="CHEBI:456216"/>
        <dbReference type="EC" id="5.6.2.3"/>
    </reaction>
</comment>
<dbReference type="GO" id="GO:0016787">
    <property type="term" value="F:hydrolase activity"/>
    <property type="evidence" value="ECO:0007669"/>
    <property type="project" value="UniProtKB-KW"/>
</dbReference>
<gene>
    <name evidence="3" type="ORF">MTR_0030s0130</name>
</gene>
<protein>
    <recommendedName>
        <fullName evidence="1">ATP-dependent DNA helicase</fullName>
        <ecNumber evidence="1">5.6.2.3</ecNumber>
    </recommendedName>
</protein>
<evidence type="ECO:0000259" key="2">
    <source>
        <dbReference type="Pfam" id="PF05970"/>
    </source>
</evidence>
<dbReference type="GO" id="GO:0005524">
    <property type="term" value="F:ATP binding"/>
    <property type="evidence" value="ECO:0007669"/>
    <property type="project" value="UniProtKB-KW"/>
</dbReference>
<keyword evidence="1 3" id="KW-0347">Helicase</keyword>
<comment type="cofactor">
    <cofactor evidence="1">
        <name>Mg(2+)</name>
        <dbReference type="ChEBI" id="CHEBI:18420"/>
    </cofactor>
</comment>
<keyword evidence="1" id="KW-0234">DNA repair</keyword>
<keyword evidence="1" id="KW-0067">ATP-binding</keyword>
<dbReference type="STRING" id="3880.A0A072TI36"/>
<evidence type="ECO:0000256" key="1">
    <source>
        <dbReference type="RuleBase" id="RU363044"/>
    </source>
</evidence>
<feature type="domain" description="DNA helicase Pif1-like DEAD-box helicase" evidence="2">
    <location>
        <begin position="5"/>
        <end position="63"/>
    </location>
</feature>
<keyword evidence="1" id="KW-0547">Nucleotide-binding</keyword>
<dbReference type="EMBL" id="KL402755">
    <property type="protein sequence ID" value="KEH17224.1"/>
    <property type="molecule type" value="Genomic_DNA"/>
</dbReference>
<dbReference type="GO" id="GO:0006310">
    <property type="term" value="P:DNA recombination"/>
    <property type="evidence" value="ECO:0007669"/>
    <property type="project" value="UniProtKB-KW"/>
</dbReference>
<organism evidence="3 5">
    <name type="scientific">Medicago truncatula</name>
    <name type="common">Barrel medic</name>
    <name type="synonym">Medicago tribuloides</name>
    <dbReference type="NCBI Taxonomy" id="3880"/>
    <lineage>
        <taxon>Eukaryota</taxon>
        <taxon>Viridiplantae</taxon>
        <taxon>Streptophyta</taxon>
        <taxon>Embryophyta</taxon>
        <taxon>Tracheophyta</taxon>
        <taxon>Spermatophyta</taxon>
        <taxon>Magnoliopsida</taxon>
        <taxon>eudicotyledons</taxon>
        <taxon>Gunneridae</taxon>
        <taxon>Pentapetalae</taxon>
        <taxon>rosids</taxon>
        <taxon>fabids</taxon>
        <taxon>Fabales</taxon>
        <taxon>Fabaceae</taxon>
        <taxon>Papilionoideae</taxon>
        <taxon>50 kb inversion clade</taxon>
        <taxon>NPAAA clade</taxon>
        <taxon>Hologalegina</taxon>
        <taxon>IRL clade</taxon>
        <taxon>Trifolieae</taxon>
        <taxon>Medicago</taxon>
    </lineage>
</organism>
<reference evidence="3 5" key="2">
    <citation type="journal article" date="2014" name="BMC Genomics">
        <title>An improved genome release (version Mt4.0) for the model legume Medicago truncatula.</title>
        <authorList>
            <person name="Tang H."/>
            <person name="Krishnakumar V."/>
            <person name="Bidwell S."/>
            <person name="Rosen B."/>
            <person name="Chan A."/>
            <person name="Zhou S."/>
            <person name="Gentzbittel L."/>
            <person name="Childs K.L."/>
            <person name="Yandell M."/>
            <person name="Gundlach H."/>
            <person name="Mayer K.F."/>
            <person name="Schwartz D.C."/>
            <person name="Town C.D."/>
        </authorList>
    </citation>
    <scope>GENOME REANNOTATION</scope>
    <source>
        <strain evidence="3">A17</strain>
        <strain evidence="4 5">cv. Jemalong A17</strain>
    </source>
</reference>
<proteinExistence type="inferred from homology"/>
<keyword evidence="5" id="KW-1185">Reference proteome</keyword>
<dbReference type="HOGENOM" id="CLU_2124800_0_0_1"/>
<keyword evidence="1" id="KW-0227">DNA damage</keyword>
<dbReference type="Proteomes" id="UP000002051">
    <property type="component" value="Unassembled WGS sequence"/>
</dbReference>
<name>A0A072TI36_MEDTR</name>
<reference evidence="4" key="3">
    <citation type="submission" date="2015-06" db="UniProtKB">
        <authorList>
            <consortium name="EnsemblPlants"/>
        </authorList>
    </citation>
    <scope>IDENTIFICATION</scope>
    <source>
        <strain evidence="4">cv. Jemalong A17</strain>
    </source>
</reference>
<accession>A0A072TI36</accession>
<keyword evidence="1" id="KW-0378">Hydrolase</keyword>
<dbReference type="InterPro" id="IPR010285">
    <property type="entry name" value="DNA_helicase_pif1-like_DEAD"/>
</dbReference>
<sequence length="114" mass="13531">MTHMSKQGSGEKQMKHAKLIIWDEAPIEKRRTIETIDRSFCDIMDKDAPFGRKVVVFRGDFRRFNRNVIHADITTGQYATKQVSFREYNYHHPRTKGILSNFFENNFQCVYVLQ</sequence>
<keyword evidence="1" id="KW-0233">DNA recombination</keyword>
<dbReference type="AlphaFoldDB" id="A0A072TI36"/>
<comment type="similarity">
    <text evidence="1">Belongs to the helicase family.</text>
</comment>
<dbReference type="EnsemblPlants" id="KEH17224">
    <property type="protein sequence ID" value="KEH17224"/>
    <property type="gene ID" value="MTR_0030s0130"/>
</dbReference>
<evidence type="ECO:0000313" key="4">
    <source>
        <dbReference type="EnsemblPlants" id="KEH17224"/>
    </source>
</evidence>
<dbReference type="PANTHER" id="PTHR10492:SF94">
    <property type="entry name" value="ATP-DEPENDENT DNA HELICASE"/>
    <property type="match status" value="1"/>
</dbReference>